<accession>A0A4P7GJW6</accession>
<dbReference type="SUPFAM" id="SSF53474">
    <property type="entry name" value="alpha/beta-Hydrolases"/>
    <property type="match status" value="1"/>
</dbReference>
<name>A0A4P7GJW6_9ACTN</name>
<dbReference type="InterPro" id="IPR022742">
    <property type="entry name" value="Hydrolase_4"/>
</dbReference>
<protein>
    <submittedName>
        <fullName evidence="2">Alpha/beta hydrolase</fullName>
    </submittedName>
</protein>
<dbReference type="GO" id="GO:0016787">
    <property type="term" value="F:hydrolase activity"/>
    <property type="evidence" value="ECO:0007669"/>
    <property type="project" value="UniProtKB-KW"/>
</dbReference>
<dbReference type="InterPro" id="IPR029058">
    <property type="entry name" value="AB_hydrolase_fold"/>
</dbReference>
<keyword evidence="2" id="KW-0378">Hydrolase</keyword>
<dbReference type="KEGG" id="noy:EXE57_07015"/>
<gene>
    <name evidence="2" type="ORF">EXE57_07015</name>
</gene>
<evidence type="ECO:0000313" key="2">
    <source>
        <dbReference type="EMBL" id="QBR92057.1"/>
    </source>
</evidence>
<organism evidence="2 3">
    <name type="scientific">Nocardioides euryhalodurans</name>
    <dbReference type="NCBI Taxonomy" id="2518370"/>
    <lineage>
        <taxon>Bacteria</taxon>
        <taxon>Bacillati</taxon>
        <taxon>Actinomycetota</taxon>
        <taxon>Actinomycetes</taxon>
        <taxon>Propionibacteriales</taxon>
        <taxon>Nocardioidaceae</taxon>
        <taxon>Nocardioides</taxon>
    </lineage>
</organism>
<evidence type="ECO:0000259" key="1">
    <source>
        <dbReference type="Pfam" id="PF12146"/>
    </source>
</evidence>
<dbReference type="OrthoDB" id="3210164at2"/>
<evidence type="ECO:0000313" key="3">
    <source>
        <dbReference type="Proteomes" id="UP000294894"/>
    </source>
</evidence>
<reference evidence="2 3" key="1">
    <citation type="submission" date="2019-03" db="EMBL/GenBank/DDBJ databases">
        <title>Three New Species of Nocardioides, Nocardioides euryhalodurans sp. nov., Nocardioides seonyuensis sp. nov. and Nocardioides eburneoflavus sp. nov., Iolated from Soil.</title>
        <authorList>
            <person name="Roh S.G."/>
            <person name="Lee C."/>
            <person name="Kim M.-K."/>
            <person name="Kim S.B."/>
        </authorList>
    </citation>
    <scope>NUCLEOTIDE SEQUENCE [LARGE SCALE GENOMIC DNA]</scope>
    <source>
        <strain evidence="2 3">MMS17-SY117</strain>
    </source>
</reference>
<sequence>MPIESHTLDTEGATIAYDVRPAATPSGHRPLVMIGQPMTAEGFTTLASHFTDRVVVTYDQRGLGRSTRTDGHQRQVPATSVDDLHRLVTSLGLGPVDVFASSGGAVNALAWVAAHPGDVATLVAHEPPILGVLPDAAAARAAERAVQDRYRADGWGAGMAAFIGLTSWQGEFTDAYLAAPPPDPAAFGMPTEDDGSRDDPLLSGVANDVTAFDLDADAVSAAPTRVVPAAGIESKGTLTWRTSEAVAAALGEELVVFPSHHGGFLGGEFGQAGEPEAFAARLHEVLDS</sequence>
<dbReference type="EMBL" id="CP038267">
    <property type="protein sequence ID" value="QBR92057.1"/>
    <property type="molecule type" value="Genomic_DNA"/>
</dbReference>
<dbReference type="AlphaFoldDB" id="A0A4P7GJW6"/>
<feature type="domain" description="Serine aminopeptidase S33" evidence="1">
    <location>
        <begin position="54"/>
        <end position="129"/>
    </location>
</feature>
<proteinExistence type="predicted"/>
<keyword evidence="3" id="KW-1185">Reference proteome</keyword>
<dbReference type="Pfam" id="PF12146">
    <property type="entry name" value="Hydrolase_4"/>
    <property type="match status" value="1"/>
</dbReference>
<dbReference type="RefSeq" id="WP_135075575.1">
    <property type="nucleotide sequence ID" value="NZ_CP038267.1"/>
</dbReference>
<dbReference type="Gene3D" id="3.40.50.1820">
    <property type="entry name" value="alpha/beta hydrolase"/>
    <property type="match status" value="1"/>
</dbReference>
<dbReference type="Proteomes" id="UP000294894">
    <property type="component" value="Chromosome"/>
</dbReference>